<proteinExistence type="predicted"/>
<gene>
    <name evidence="2" type="ORF">N5K24_21345</name>
</gene>
<name>A0AA42WCR1_9BURK</name>
<accession>A0AA42WCR1</accession>
<dbReference type="Pfam" id="PF06226">
    <property type="entry name" value="DUF1007"/>
    <property type="match status" value="1"/>
</dbReference>
<evidence type="ECO:0000313" key="2">
    <source>
        <dbReference type="EMBL" id="MDH2052964.1"/>
    </source>
</evidence>
<dbReference type="AlphaFoldDB" id="A0AA42WCR1"/>
<dbReference type="RefSeq" id="WP_280028433.1">
    <property type="nucleotide sequence ID" value="NZ_JAOCKG010000010.1"/>
</dbReference>
<comment type="caution">
    <text evidence="2">The sequence shown here is derived from an EMBL/GenBank/DDBJ whole genome shotgun (WGS) entry which is preliminary data.</text>
</comment>
<protein>
    <submittedName>
        <fullName evidence="2">DUF1007 family protein</fullName>
    </submittedName>
</protein>
<organism evidence="2 3">
    <name type="scientific">Achromobacter marplatensis</name>
    <dbReference type="NCBI Taxonomy" id="470868"/>
    <lineage>
        <taxon>Bacteria</taxon>
        <taxon>Pseudomonadati</taxon>
        <taxon>Pseudomonadota</taxon>
        <taxon>Betaproteobacteria</taxon>
        <taxon>Burkholderiales</taxon>
        <taxon>Alcaligenaceae</taxon>
        <taxon>Achromobacter</taxon>
    </lineage>
</organism>
<feature type="chain" id="PRO_5041395088" evidence="1">
    <location>
        <begin position="28"/>
        <end position="228"/>
    </location>
</feature>
<reference evidence="2" key="1">
    <citation type="submission" date="2022-09" db="EMBL/GenBank/DDBJ databases">
        <title>Intensive care unit water sources are persistently colonized with multi-drug resistant bacteria and are the site of extensive horizontal gene transfer of antibiotic resistance genes.</title>
        <authorList>
            <person name="Diorio-Toth L."/>
        </authorList>
    </citation>
    <scope>NUCLEOTIDE SEQUENCE</scope>
    <source>
        <strain evidence="2">GD03676</strain>
    </source>
</reference>
<evidence type="ECO:0000313" key="3">
    <source>
        <dbReference type="Proteomes" id="UP001161276"/>
    </source>
</evidence>
<dbReference type="InterPro" id="IPR010412">
    <property type="entry name" value="DUF1007"/>
</dbReference>
<feature type="signal peptide" evidence="1">
    <location>
        <begin position="1"/>
        <end position="27"/>
    </location>
</feature>
<dbReference type="EMBL" id="JAOCKG010000010">
    <property type="protein sequence ID" value="MDH2052964.1"/>
    <property type="molecule type" value="Genomic_DNA"/>
</dbReference>
<evidence type="ECO:0000256" key="1">
    <source>
        <dbReference type="SAM" id="SignalP"/>
    </source>
</evidence>
<keyword evidence="1" id="KW-0732">Signal</keyword>
<dbReference type="Proteomes" id="UP001161276">
    <property type="component" value="Unassembled WGS sequence"/>
</dbReference>
<sequence length="228" mass="24438">MERTSACRGLATLSAVTALLAAGAASAHPHMWIDARATIDIDAQHRITAVRQVWLFDEMFGAYATQGLKTGKDGSLPAATLKGMADDWMKALGEPISHYFTRVTADGKMAAFAAPRDARVDWNAKTKRLTLSFTLPLAAPVAPGADGAQVDIYDPTYFVAYAFDEKGAVALGGPAAAACTSEYRKPKELDWKTMQQLAAIPADPDALPDELFAITKGLTHRIEVRCPS</sequence>